<feature type="region of interest" description="Disordered" evidence="1">
    <location>
        <begin position="119"/>
        <end position="142"/>
    </location>
</feature>
<evidence type="ECO:0000313" key="2">
    <source>
        <dbReference type="EMBL" id="KAJ0983143.1"/>
    </source>
</evidence>
<proteinExistence type="predicted"/>
<dbReference type="AlphaFoldDB" id="A0A9D5D123"/>
<feature type="compositionally biased region" description="Basic and acidic residues" evidence="1">
    <location>
        <begin position="128"/>
        <end position="142"/>
    </location>
</feature>
<protein>
    <submittedName>
        <fullName evidence="2">Uncharacterized protein</fullName>
    </submittedName>
</protein>
<name>A0A9D5D123_9LILI</name>
<comment type="caution">
    <text evidence="2">The sequence shown here is derived from an EMBL/GenBank/DDBJ whole genome shotgun (WGS) entry which is preliminary data.</text>
</comment>
<dbReference type="Proteomes" id="UP001085076">
    <property type="component" value="Miscellaneous, Linkage group lg02"/>
</dbReference>
<sequence length="458" mass="52860">MTFIVEKILGWISVQNTLDKQNILKLKLLMKMSPRVFKDGQCFSRYSFREETHFNRKADNWSSSHGQFNELVRSTPDLNAQRSQSPNGSPKHCWSRSNRIEAVALGVVQQLDLRPENRGRTRGGLAVHGRDFSDSKDDAKRSNWEDMTALQPTRRSGITHKESKGLFPALDPNDDLGRNISLVLNQGGNISIILIPRHGCSQSEGIGRLHLETRLQMKMVTLWRPSGGWSAALDQFEEWEGKISADQRWQRRSHSISPKHSWYTRKRSRSPSPSLGLKPGTESWNNRGRTGTGGSAAPYRDFPTEKFGKGSHFRELGEDDAWRHSDNLSREIGESRFGRGGYSGYHGWEDFNDSLEGKDYSRDRLLQRELSHHDGVWEKLERHKNNRSTEHHYVSTKERFPRGSSCNYVHHDVNSYGPWPMRDGARDRNYDRRDADSPFRQRFKSTWELVIHLVQVFC</sequence>
<dbReference type="EMBL" id="JAGGNH010000002">
    <property type="protein sequence ID" value="KAJ0983143.1"/>
    <property type="molecule type" value="Genomic_DNA"/>
</dbReference>
<keyword evidence="3" id="KW-1185">Reference proteome</keyword>
<evidence type="ECO:0000313" key="3">
    <source>
        <dbReference type="Proteomes" id="UP001085076"/>
    </source>
</evidence>
<gene>
    <name evidence="2" type="ORF">J5N97_011398</name>
</gene>
<reference evidence="2" key="2">
    <citation type="journal article" date="2022" name="Hortic Res">
        <title>The genome of Dioscorea zingiberensis sheds light on the biosynthesis, origin and evolution of the medicinally important diosgenin saponins.</title>
        <authorList>
            <person name="Li Y."/>
            <person name="Tan C."/>
            <person name="Li Z."/>
            <person name="Guo J."/>
            <person name="Li S."/>
            <person name="Chen X."/>
            <person name="Wang C."/>
            <person name="Dai X."/>
            <person name="Yang H."/>
            <person name="Song W."/>
            <person name="Hou L."/>
            <person name="Xu J."/>
            <person name="Tong Z."/>
            <person name="Xu A."/>
            <person name="Yuan X."/>
            <person name="Wang W."/>
            <person name="Yang Q."/>
            <person name="Chen L."/>
            <person name="Sun Z."/>
            <person name="Wang K."/>
            <person name="Pan B."/>
            <person name="Chen J."/>
            <person name="Bao Y."/>
            <person name="Liu F."/>
            <person name="Qi X."/>
            <person name="Gang D.R."/>
            <person name="Wen J."/>
            <person name="Li J."/>
        </authorList>
    </citation>
    <scope>NUCLEOTIDE SEQUENCE</scope>
    <source>
        <strain evidence="2">Dzin_1.0</strain>
    </source>
</reference>
<feature type="region of interest" description="Disordered" evidence="1">
    <location>
        <begin position="260"/>
        <end position="306"/>
    </location>
</feature>
<accession>A0A9D5D123</accession>
<reference evidence="2" key="1">
    <citation type="submission" date="2021-03" db="EMBL/GenBank/DDBJ databases">
        <authorList>
            <person name="Li Z."/>
            <person name="Yang C."/>
        </authorList>
    </citation>
    <scope>NUCLEOTIDE SEQUENCE</scope>
    <source>
        <strain evidence="2">Dzin_1.0</strain>
        <tissue evidence="2">Leaf</tissue>
    </source>
</reference>
<organism evidence="2 3">
    <name type="scientific">Dioscorea zingiberensis</name>
    <dbReference type="NCBI Taxonomy" id="325984"/>
    <lineage>
        <taxon>Eukaryota</taxon>
        <taxon>Viridiplantae</taxon>
        <taxon>Streptophyta</taxon>
        <taxon>Embryophyta</taxon>
        <taxon>Tracheophyta</taxon>
        <taxon>Spermatophyta</taxon>
        <taxon>Magnoliopsida</taxon>
        <taxon>Liliopsida</taxon>
        <taxon>Dioscoreales</taxon>
        <taxon>Dioscoreaceae</taxon>
        <taxon>Dioscorea</taxon>
    </lineage>
</organism>
<evidence type="ECO:0000256" key="1">
    <source>
        <dbReference type="SAM" id="MobiDB-lite"/>
    </source>
</evidence>